<feature type="domain" description="Myosin motor" evidence="3">
    <location>
        <begin position="35"/>
        <end position="66"/>
    </location>
</feature>
<comment type="similarity">
    <text evidence="1">Belongs to the TRAFAC class myosin-kinesin ATPase superfamily. Myosin family.</text>
</comment>
<protein>
    <recommendedName>
        <fullName evidence="3">Myosin motor domain-containing protein</fullName>
    </recommendedName>
</protein>
<feature type="signal peptide" evidence="2">
    <location>
        <begin position="1"/>
        <end position="21"/>
    </location>
</feature>
<dbReference type="GO" id="GO:0003779">
    <property type="term" value="F:actin binding"/>
    <property type="evidence" value="ECO:0007669"/>
    <property type="project" value="UniProtKB-KW"/>
</dbReference>
<dbReference type="GO" id="GO:0005524">
    <property type="term" value="F:ATP binding"/>
    <property type="evidence" value="ECO:0007669"/>
    <property type="project" value="InterPro"/>
</dbReference>
<organism evidence="4">
    <name type="scientific">Hyalella azteca</name>
    <name type="common">Amphipod</name>
    <dbReference type="NCBI Taxonomy" id="294128"/>
    <lineage>
        <taxon>Eukaryota</taxon>
        <taxon>Metazoa</taxon>
        <taxon>Ecdysozoa</taxon>
        <taxon>Arthropoda</taxon>
        <taxon>Crustacea</taxon>
        <taxon>Multicrustacea</taxon>
        <taxon>Malacostraca</taxon>
        <taxon>Eumalacostraca</taxon>
        <taxon>Peracarida</taxon>
        <taxon>Amphipoda</taxon>
        <taxon>Senticaudata</taxon>
        <taxon>Talitrida</taxon>
        <taxon>Talitroidea</taxon>
        <taxon>Hyalellidae</taxon>
        <taxon>Hyalella</taxon>
    </lineage>
</organism>
<sequence>MFVFFASFCVWVLVLYEMYHWQNENVGANKGGKKSSVDDMVLLTKINEDAITDNIKRRFMDDMCVH</sequence>
<proteinExistence type="inferred from homology"/>
<dbReference type="AlphaFoldDB" id="A0A6A0GR20"/>
<accession>A0A6A0GR20</accession>
<feature type="chain" id="PRO_5025566496" description="Myosin motor domain-containing protein" evidence="2">
    <location>
        <begin position="22"/>
        <end position="66"/>
    </location>
</feature>
<comment type="caution">
    <text evidence="4">The sequence shown here is derived from an EMBL/GenBank/DDBJ whole genome shotgun (WGS) entry which is preliminary data.</text>
</comment>
<dbReference type="GO" id="GO:0003774">
    <property type="term" value="F:cytoskeletal motor activity"/>
    <property type="evidence" value="ECO:0007669"/>
    <property type="project" value="InterPro"/>
</dbReference>
<comment type="caution">
    <text evidence="1">Lacks conserved residue(s) required for the propagation of feature annotation.</text>
</comment>
<reference evidence="4" key="2">
    <citation type="journal article" date="2018" name="Environ. Sci. Technol.">
        <title>The Toxicogenome of Hyalella azteca: A Model for Sediment Ecotoxicology and Evolutionary Toxicology.</title>
        <authorList>
            <person name="Poynton H.C."/>
            <person name="Hasenbein S."/>
            <person name="Benoit J.B."/>
            <person name="Sepulveda M.S."/>
            <person name="Poelchau M.F."/>
            <person name="Hughes D.S.T."/>
            <person name="Murali S.C."/>
            <person name="Chen S."/>
            <person name="Glastad K.M."/>
            <person name="Goodisman M.A.D."/>
            <person name="Werren J.H."/>
            <person name="Vineis J.H."/>
            <person name="Bowen J.L."/>
            <person name="Friedrich M."/>
            <person name="Jones J."/>
            <person name="Robertson H.M."/>
            <person name="Feyereisen R."/>
            <person name="Mechler-Hickson A."/>
            <person name="Mathers N."/>
            <person name="Lee C.E."/>
            <person name="Colbourne J.K."/>
            <person name="Biales A."/>
            <person name="Johnston J.S."/>
            <person name="Wellborn G.A."/>
            <person name="Rosendale A.J."/>
            <person name="Cridge A.G."/>
            <person name="Munoz-Torres M.C."/>
            <person name="Bain P.A."/>
            <person name="Manny A.R."/>
            <person name="Major K.M."/>
            <person name="Lambert F.N."/>
            <person name="Vulpe C.D."/>
            <person name="Tuck P."/>
            <person name="Blalock B.J."/>
            <person name="Lin Y.Y."/>
            <person name="Smith M.E."/>
            <person name="Ochoa-Acuna H."/>
            <person name="Chen M.M."/>
            <person name="Childers C.P."/>
            <person name="Qu J."/>
            <person name="Dugan S."/>
            <person name="Lee S.L."/>
            <person name="Chao H."/>
            <person name="Dinh H."/>
            <person name="Han Y."/>
            <person name="Doddapaneni H."/>
            <person name="Worley K.C."/>
            <person name="Muzny D.M."/>
            <person name="Gibbs R.A."/>
            <person name="Richards S."/>
        </authorList>
    </citation>
    <scope>NUCLEOTIDE SEQUENCE</scope>
    <source>
        <strain evidence="4">HAZT.00-mixed</strain>
        <tissue evidence="4">Whole organism</tissue>
    </source>
</reference>
<reference evidence="4" key="1">
    <citation type="submission" date="2014-08" db="EMBL/GenBank/DDBJ databases">
        <authorList>
            <person name="Murali S."/>
            <person name="Richards S."/>
            <person name="Bandaranaike D."/>
            <person name="Bellair M."/>
            <person name="Blankenburg K."/>
            <person name="Chao H."/>
            <person name="Dinh H."/>
            <person name="Doddapaneni H."/>
            <person name="Dugan-Rocha S."/>
            <person name="Elkadiri S."/>
            <person name="Gnanaolivu R."/>
            <person name="Hughes D."/>
            <person name="Lee S."/>
            <person name="Li M."/>
            <person name="Ming W."/>
            <person name="Munidasa M."/>
            <person name="Muniz J."/>
            <person name="Nguyen L."/>
            <person name="Osuji N."/>
            <person name="Pu L.-L."/>
            <person name="Puazo M."/>
            <person name="Skinner E."/>
            <person name="Qu C."/>
            <person name="Quiroz J."/>
            <person name="Raj R."/>
            <person name="Weissenberger G."/>
            <person name="Xin Y."/>
            <person name="Zou X."/>
            <person name="Han Y."/>
            <person name="Worley K."/>
            <person name="Muzny D."/>
            <person name="Gibbs R."/>
        </authorList>
    </citation>
    <scope>NUCLEOTIDE SEQUENCE</scope>
    <source>
        <strain evidence="4">HAZT.00-mixed</strain>
        <tissue evidence="4">Whole organism</tissue>
    </source>
</reference>
<keyword evidence="1" id="KW-0009">Actin-binding</keyword>
<evidence type="ECO:0000313" key="4">
    <source>
        <dbReference type="EMBL" id="KAA0184837.1"/>
    </source>
</evidence>
<dbReference type="Proteomes" id="UP000711488">
    <property type="component" value="Unassembled WGS sequence"/>
</dbReference>
<keyword evidence="1" id="KW-0518">Myosin</keyword>
<reference evidence="4" key="3">
    <citation type="submission" date="2019-06" db="EMBL/GenBank/DDBJ databases">
        <authorList>
            <person name="Poynton C."/>
            <person name="Hasenbein S."/>
            <person name="Benoit J.B."/>
            <person name="Sepulveda M.S."/>
            <person name="Poelchau M.F."/>
            <person name="Murali S.C."/>
            <person name="Chen S."/>
            <person name="Glastad K.M."/>
            <person name="Werren J.H."/>
            <person name="Vineis J.H."/>
            <person name="Bowen J.L."/>
            <person name="Friedrich M."/>
            <person name="Jones J."/>
            <person name="Robertson H.M."/>
            <person name="Feyereisen R."/>
            <person name="Mechler-Hickson A."/>
            <person name="Mathers N."/>
            <person name="Lee C.E."/>
            <person name="Colbourne J.K."/>
            <person name="Biales A."/>
            <person name="Johnston J.S."/>
            <person name="Wellborn G.A."/>
            <person name="Rosendale A.J."/>
            <person name="Cridge A.G."/>
            <person name="Munoz-Torres M.C."/>
            <person name="Bain P.A."/>
            <person name="Manny A.R."/>
            <person name="Major K.M."/>
            <person name="Lambert F.N."/>
            <person name="Vulpe C.D."/>
            <person name="Tuck P."/>
            <person name="Blalock B.J."/>
            <person name="Lin Y.-Y."/>
            <person name="Smith M.E."/>
            <person name="Ochoa-Acuna H."/>
            <person name="Chen M.-J.M."/>
            <person name="Childers C.P."/>
            <person name="Qu J."/>
            <person name="Dugan S."/>
            <person name="Lee S.L."/>
            <person name="Chao H."/>
            <person name="Dinh H."/>
            <person name="Han Y."/>
            <person name="Doddapaneni H."/>
            <person name="Worley K.C."/>
            <person name="Muzny D.M."/>
            <person name="Gibbs R.A."/>
            <person name="Richards S."/>
        </authorList>
    </citation>
    <scope>NUCLEOTIDE SEQUENCE</scope>
    <source>
        <strain evidence="4">HAZT.00-mixed</strain>
        <tissue evidence="4">Whole organism</tissue>
    </source>
</reference>
<keyword evidence="2" id="KW-0732">Signal</keyword>
<dbReference type="InterPro" id="IPR001609">
    <property type="entry name" value="Myosin_head_motor_dom-like"/>
</dbReference>
<dbReference type="EMBL" id="JQDR03016722">
    <property type="protein sequence ID" value="KAA0184837.1"/>
    <property type="molecule type" value="Genomic_DNA"/>
</dbReference>
<dbReference type="GO" id="GO:0016459">
    <property type="term" value="C:myosin complex"/>
    <property type="evidence" value="ECO:0007669"/>
    <property type="project" value="UniProtKB-KW"/>
</dbReference>
<evidence type="ECO:0000256" key="2">
    <source>
        <dbReference type="SAM" id="SignalP"/>
    </source>
</evidence>
<evidence type="ECO:0000256" key="1">
    <source>
        <dbReference type="PROSITE-ProRule" id="PRU00782"/>
    </source>
</evidence>
<keyword evidence="1" id="KW-0505">Motor protein</keyword>
<dbReference type="PROSITE" id="PS51456">
    <property type="entry name" value="MYOSIN_MOTOR"/>
    <property type="match status" value="1"/>
</dbReference>
<name>A0A6A0GR20_HYAAZ</name>
<gene>
    <name evidence="4" type="ORF">HAZT_HAZT002043</name>
</gene>
<evidence type="ECO:0000259" key="3">
    <source>
        <dbReference type="PROSITE" id="PS51456"/>
    </source>
</evidence>